<proteinExistence type="predicted"/>
<evidence type="ECO:0000313" key="3">
    <source>
        <dbReference type="Proteomes" id="UP000250235"/>
    </source>
</evidence>
<name>A0A2Z7ABP4_9LAMI</name>
<reference evidence="2 3" key="1">
    <citation type="journal article" date="2015" name="Proc. Natl. Acad. Sci. U.S.A.">
        <title>The resurrection genome of Boea hygrometrica: A blueprint for survival of dehydration.</title>
        <authorList>
            <person name="Xiao L."/>
            <person name="Yang G."/>
            <person name="Zhang L."/>
            <person name="Yang X."/>
            <person name="Zhao S."/>
            <person name="Ji Z."/>
            <person name="Zhou Q."/>
            <person name="Hu M."/>
            <person name="Wang Y."/>
            <person name="Chen M."/>
            <person name="Xu Y."/>
            <person name="Jin H."/>
            <person name="Xiao X."/>
            <person name="Hu G."/>
            <person name="Bao F."/>
            <person name="Hu Y."/>
            <person name="Wan P."/>
            <person name="Li L."/>
            <person name="Deng X."/>
            <person name="Kuang T."/>
            <person name="Xiang C."/>
            <person name="Zhu J.K."/>
            <person name="Oliver M.J."/>
            <person name="He Y."/>
        </authorList>
    </citation>
    <scope>NUCLEOTIDE SEQUENCE [LARGE SCALE GENOMIC DNA]</scope>
    <source>
        <strain evidence="3">cv. XS01</strain>
    </source>
</reference>
<evidence type="ECO:0000256" key="1">
    <source>
        <dbReference type="SAM" id="MobiDB-lite"/>
    </source>
</evidence>
<dbReference type="Proteomes" id="UP000250235">
    <property type="component" value="Unassembled WGS sequence"/>
</dbReference>
<dbReference type="EMBL" id="KV016795">
    <property type="protein sequence ID" value="KZV19158.1"/>
    <property type="molecule type" value="Genomic_DNA"/>
</dbReference>
<keyword evidence="3" id="KW-1185">Reference proteome</keyword>
<feature type="region of interest" description="Disordered" evidence="1">
    <location>
        <begin position="19"/>
        <end position="103"/>
    </location>
</feature>
<evidence type="ECO:0000313" key="2">
    <source>
        <dbReference type="EMBL" id="KZV19158.1"/>
    </source>
</evidence>
<accession>A0A2Z7ABP4</accession>
<protein>
    <submittedName>
        <fullName evidence="2">Uncharacterized protein</fullName>
    </submittedName>
</protein>
<gene>
    <name evidence="2" type="ORF">F511_10049</name>
</gene>
<dbReference type="AlphaFoldDB" id="A0A2Z7ABP4"/>
<organism evidence="2 3">
    <name type="scientific">Dorcoceras hygrometricum</name>
    <dbReference type="NCBI Taxonomy" id="472368"/>
    <lineage>
        <taxon>Eukaryota</taxon>
        <taxon>Viridiplantae</taxon>
        <taxon>Streptophyta</taxon>
        <taxon>Embryophyta</taxon>
        <taxon>Tracheophyta</taxon>
        <taxon>Spermatophyta</taxon>
        <taxon>Magnoliopsida</taxon>
        <taxon>eudicotyledons</taxon>
        <taxon>Gunneridae</taxon>
        <taxon>Pentapetalae</taxon>
        <taxon>asterids</taxon>
        <taxon>lamiids</taxon>
        <taxon>Lamiales</taxon>
        <taxon>Gesneriaceae</taxon>
        <taxon>Didymocarpoideae</taxon>
        <taxon>Trichosporeae</taxon>
        <taxon>Loxocarpinae</taxon>
        <taxon>Dorcoceras</taxon>
    </lineage>
</organism>
<sequence>MQLWHNYVLKDPSLCSDTTVGDNGGSGSRFPGAAEIKNAPRNAAVDRQSGPRPESRHLCHPALEGLKNSAWTKTPQRGGRNKSDEGPVAAAGDGVRLGEEGRPKSRSRDVWIQLAVGQQPLWLRNHNFGLAQWIMVKRLETSPHDPLGITDSSCKNHFVMVSVQYGPFNTYIPIRSTTIGKSRVAKDLIAMHTSWRSNSDITSVTSIGYPRMKASGESSTTKHRLLHASGPHPIPPPNDPKLLFMGDNSSGNAIVLPALALIKENQALDQIEEQWDPVQTVEQTNKEQPTPESQADQTIKPSNLAMVLKKISSKIVARPPLDTSVEFQKIQHAIIVLDTLVTSMRDEQTFVKYDFQQFKWMMYKRIDNLLDSVECSQAAMQSRIVPRMNENYQNMATEVVTLSSHMTEVVSCLRYRSDVKKEESSKQRRFF</sequence>